<sequence>MKETQLLYKKFHTREKYKDIDEIKILTALYQYSVDSLEAVVSRIINEAVLGHMNLNLDSTIMQMLALNDYLSSLFIRNFEALIYNYLINYLEKQGIEEIDETLEEKLDELVKSVDMKTNLEELLAALDELCMVNH</sequence>
<dbReference type="Proteomes" id="UP000008467">
    <property type="component" value="Chromosome"/>
</dbReference>
<dbReference type="STRING" id="642492.Clole_1270"/>
<dbReference type="KEGG" id="cle:Clole_1270"/>
<dbReference type="AlphaFoldDB" id="F2JH99"/>
<evidence type="ECO:0000313" key="1">
    <source>
        <dbReference type="EMBL" id="ADZ82997.1"/>
    </source>
</evidence>
<evidence type="ECO:0000313" key="2">
    <source>
        <dbReference type="Proteomes" id="UP000008467"/>
    </source>
</evidence>
<organism evidence="1 2">
    <name type="scientific">Cellulosilyticum lentocellum (strain ATCC 49066 / DSM 5427 / NCIMB 11756 / RHM5)</name>
    <name type="common">Clostridium lentocellum</name>
    <dbReference type="NCBI Taxonomy" id="642492"/>
    <lineage>
        <taxon>Bacteria</taxon>
        <taxon>Bacillati</taxon>
        <taxon>Bacillota</taxon>
        <taxon>Clostridia</taxon>
        <taxon>Lachnospirales</taxon>
        <taxon>Cellulosilyticaceae</taxon>
        <taxon>Cellulosilyticum</taxon>
    </lineage>
</organism>
<name>F2JH99_CELLD</name>
<dbReference type="RefSeq" id="WP_013656296.1">
    <property type="nucleotide sequence ID" value="NC_015275.1"/>
</dbReference>
<proteinExistence type="predicted"/>
<protein>
    <submittedName>
        <fullName evidence="1">Uncharacterized protein</fullName>
    </submittedName>
</protein>
<dbReference type="EMBL" id="CP002582">
    <property type="protein sequence ID" value="ADZ82997.1"/>
    <property type="molecule type" value="Genomic_DNA"/>
</dbReference>
<dbReference type="HOGENOM" id="CLU_1882017_0_0_9"/>
<reference evidence="1 2" key="1">
    <citation type="journal article" date="2011" name="J. Bacteriol.">
        <title>Complete genome sequence of the cellulose-degrading bacterium Cellulosilyticum lentocellum.</title>
        <authorList>
            <consortium name="US DOE Joint Genome Institute"/>
            <person name="Miller D.A."/>
            <person name="Suen G."/>
            <person name="Bruce D."/>
            <person name="Copeland A."/>
            <person name="Cheng J.F."/>
            <person name="Detter C."/>
            <person name="Goodwin L.A."/>
            <person name="Han C.S."/>
            <person name="Hauser L.J."/>
            <person name="Land M.L."/>
            <person name="Lapidus A."/>
            <person name="Lucas S."/>
            <person name="Meincke L."/>
            <person name="Pitluck S."/>
            <person name="Tapia R."/>
            <person name="Teshima H."/>
            <person name="Woyke T."/>
            <person name="Fox B.G."/>
            <person name="Angert E.R."/>
            <person name="Currie C.R."/>
        </authorList>
    </citation>
    <scope>NUCLEOTIDE SEQUENCE [LARGE SCALE GENOMIC DNA]</scope>
    <source>
        <strain evidence="2">ATCC 49066 / DSM 5427 / NCIMB 11756 / RHM5</strain>
    </source>
</reference>
<gene>
    <name evidence="1" type="ordered locus">Clole_1270</name>
</gene>
<keyword evidence="2" id="KW-1185">Reference proteome</keyword>
<accession>F2JH99</accession>